<keyword evidence="3" id="KW-1185">Reference proteome</keyword>
<keyword evidence="1" id="KW-1133">Transmembrane helix</keyword>
<name>A0A9Q1QBJ4_9CARY</name>
<feature type="transmembrane region" description="Helical" evidence="1">
    <location>
        <begin position="115"/>
        <end position="132"/>
    </location>
</feature>
<dbReference type="OrthoDB" id="1842378at2759"/>
<evidence type="ECO:0000313" key="2">
    <source>
        <dbReference type="EMBL" id="KAJ8434865.1"/>
    </source>
</evidence>
<protein>
    <submittedName>
        <fullName evidence="2">Uncharacterized protein</fullName>
    </submittedName>
</protein>
<feature type="transmembrane region" description="Helical" evidence="1">
    <location>
        <begin position="51"/>
        <end position="72"/>
    </location>
</feature>
<organism evidence="2 3">
    <name type="scientific">Carnegiea gigantea</name>
    <dbReference type="NCBI Taxonomy" id="171969"/>
    <lineage>
        <taxon>Eukaryota</taxon>
        <taxon>Viridiplantae</taxon>
        <taxon>Streptophyta</taxon>
        <taxon>Embryophyta</taxon>
        <taxon>Tracheophyta</taxon>
        <taxon>Spermatophyta</taxon>
        <taxon>Magnoliopsida</taxon>
        <taxon>eudicotyledons</taxon>
        <taxon>Gunneridae</taxon>
        <taxon>Pentapetalae</taxon>
        <taxon>Caryophyllales</taxon>
        <taxon>Cactineae</taxon>
        <taxon>Cactaceae</taxon>
        <taxon>Cactoideae</taxon>
        <taxon>Echinocereeae</taxon>
        <taxon>Carnegiea</taxon>
    </lineage>
</organism>
<keyword evidence="1" id="KW-0472">Membrane</keyword>
<accession>A0A9Q1QBJ4</accession>
<evidence type="ECO:0000256" key="1">
    <source>
        <dbReference type="SAM" id="Phobius"/>
    </source>
</evidence>
<sequence>MGSLATHFSTFLFLVPIGVRRLYSSFSLFLSDPSLYRSKPWFFFDPRWKNLDLYALLVALPIVSLTELFLFLSFSGHPSYRFSFLQHGIVIFIFWALLILIVLREFSEPFALNESFLFVLGGIAFLLEYFICKNGFTGVSNIVYDWLGCHNCCLKVSSMQEIPRTFCSFSSSSRMIPKETNPPFVLKSSIVSPLSSAGGMGDHEHGGALVHSSELPTSMSS</sequence>
<feature type="transmembrane region" description="Helical" evidence="1">
    <location>
        <begin position="84"/>
        <end position="103"/>
    </location>
</feature>
<keyword evidence="1" id="KW-0812">Transmembrane</keyword>
<proteinExistence type="predicted"/>
<comment type="caution">
    <text evidence="2">The sequence shown here is derived from an EMBL/GenBank/DDBJ whole genome shotgun (WGS) entry which is preliminary data.</text>
</comment>
<gene>
    <name evidence="2" type="ORF">Cgig2_022144</name>
</gene>
<dbReference type="PANTHER" id="PTHR47830:SF2">
    <property type="entry name" value="PROTEIN, PUTATIVE-RELATED"/>
    <property type="match status" value="1"/>
</dbReference>
<dbReference type="PANTHER" id="PTHR47830">
    <property type="entry name" value="OS11G0534100 PROTEIN"/>
    <property type="match status" value="1"/>
</dbReference>
<dbReference type="Proteomes" id="UP001153076">
    <property type="component" value="Unassembled WGS sequence"/>
</dbReference>
<dbReference type="AlphaFoldDB" id="A0A9Q1QBJ4"/>
<evidence type="ECO:0000313" key="3">
    <source>
        <dbReference type="Proteomes" id="UP001153076"/>
    </source>
</evidence>
<dbReference type="EMBL" id="JAKOGI010000448">
    <property type="protein sequence ID" value="KAJ8434865.1"/>
    <property type="molecule type" value="Genomic_DNA"/>
</dbReference>
<reference evidence="2" key="1">
    <citation type="submission" date="2022-04" db="EMBL/GenBank/DDBJ databases">
        <title>Carnegiea gigantea Genome sequencing and assembly v2.</title>
        <authorList>
            <person name="Copetti D."/>
            <person name="Sanderson M.J."/>
            <person name="Burquez A."/>
            <person name="Wojciechowski M.F."/>
        </authorList>
    </citation>
    <scope>NUCLEOTIDE SEQUENCE</scope>
    <source>
        <strain evidence="2">SGP5-SGP5p</strain>
        <tissue evidence="2">Aerial part</tissue>
    </source>
</reference>